<keyword evidence="1" id="KW-0472">Membrane</keyword>
<dbReference type="AlphaFoldDB" id="A0A0A3IU89"/>
<gene>
    <name evidence="3" type="ORF">CD32_04650</name>
</gene>
<proteinExistence type="predicted"/>
<dbReference type="InterPro" id="IPR011330">
    <property type="entry name" value="Glyco_hydro/deAcase_b/a-brl"/>
</dbReference>
<dbReference type="STRING" id="1220589.CD32_04650"/>
<dbReference type="PANTHER" id="PTHR10587">
    <property type="entry name" value="GLYCOSYL TRANSFERASE-RELATED"/>
    <property type="match status" value="1"/>
</dbReference>
<keyword evidence="4" id="KW-1185">Reference proteome</keyword>
<dbReference type="RefSeq" id="WP_036151763.1">
    <property type="nucleotide sequence ID" value="NZ_AVCX01000013.1"/>
</dbReference>
<name>A0A0A3IU89_9BACI</name>
<dbReference type="eggNOG" id="COG0726">
    <property type="taxonomic scope" value="Bacteria"/>
</dbReference>
<dbReference type="InterPro" id="IPR050248">
    <property type="entry name" value="Polysacc_deacetylase_ArnD"/>
</dbReference>
<reference evidence="3 4" key="1">
    <citation type="submission" date="2014-02" db="EMBL/GenBank/DDBJ databases">
        <title>Draft genome sequence of Lysinibacillus odysseyi NBRC 100172.</title>
        <authorList>
            <person name="Zhang F."/>
            <person name="Wang G."/>
            <person name="Zhang L."/>
        </authorList>
    </citation>
    <scope>NUCLEOTIDE SEQUENCE [LARGE SCALE GENOMIC DNA]</scope>
    <source>
        <strain evidence="3 4">NBRC 100172</strain>
    </source>
</reference>
<dbReference type="Gene3D" id="3.20.20.370">
    <property type="entry name" value="Glycoside hydrolase/deacetylase"/>
    <property type="match status" value="1"/>
</dbReference>
<accession>A0A0A3IU89</accession>
<evidence type="ECO:0000259" key="2">
    <source>
        <dbReference type="PROSITE" id="PS51677"/>
    </source>
</evidence>
<sequence length="232" mass="26697">MKRWTRNLLIGTGVYGVYSIFATAVIRNQSFVEKRFSGKGIALTFDDGPHPVYTPQLLDLLKRYDIRATFFVVGSKVEKYPYIIKRIHEEGHAIGIHHYEHKSNWVLTPRQLQKQLEKTAAAISHCTGKRPILYRPPWGHFNATTPFIARNYRMVLWSHIFGDWKVERAKMLYNDLHNAAEDGAVFLLHDCGKTLGADEEAPKYMLECLARFLADCEKINVPFVQLEGLYNG</sequence>
<evidence type="ECO:0000256" key="1">
    <source>
        <dbReference type="SAM" id="Phobius"/>
    </source>
</evidence>
<keyword evidence="1" id="KW-1133">Transmembrane helix</keyword>
<comment type="caution">
    <text evidence="3">The sequence shown here is derived from an EMBL/GenBank/DDBJ whole genome shotgun (WGS) entry which is preliminary data.</text>
</comment>
<dbReference type="GO" id="GO:0005975">
    <property type="term" value="P:carbohydrate metabolic process"/>
    <property type="evidence" value="ECO:0007669"/>
    <property type="project" value="InterPro"/>
</dbReference>
<dbReference type="Proteomes" id="UP000030437">
    <property type="component" value="Unassembled WGS sequence"/>
</dbReference>
<keyword evidence="1" id="KW-0812">Transmembrane</keyword>
<feature type="domain" description="NodB homology" evidence="2">
    <location>
        <begin position="39"/>
        <end position="224"/>
    </location>
</feature>
<dbReference type="InterPro" id="IPR002509">
    <property type="entry name" value="NODB_dom"/>
</dbReference>
<dbReference type="Pfam" id="PF01522">
    <property type="entry name" value="Polysacc_deac_1"/>
    <property type="match status" value="1"/>
</dbReference>
<dbReference type="EMBL" id="JPVP01000049">
    <property type="protein sequence ID" value="KGR87025.1"/>
    <property type="molecule type" value="Genomic_DNA"/>
</dbReference>
<evidence type="ECO:0000313" key="3">
    <source>
        <dbReference type="EMBL" id="KGR87025.1"/>
    </source>
</evidence>
<dbReference type="PROSITE" id="PS51677">
    <property type="entry name" value="NODB"/>
    <property type="match status" value="1"/>
</dbReference>
<organism evidence="3 4">
    <name type="scientific">Lysinibacillus odysseyi 34hs-1 = NBRC 100172</name>
    <dbReference type="NCBI Taxonomy" id="1220589"/>
    <lineage>
        <taxon>Bacteria</taxon>
        <taxon>Bacillati</taxon>
        <taxon>Bacillota</taxon>
        <taxon>Bacilli</taxon>
        <taxon>Bacillales</taxon>
        <taxon>Bacillaceae</taxon>
        <taxon>Lysinibacillus</taxon>
    </lineage>
</organism>
<dbReference type="GO" id="GO:0016810">
    <property type="term" value="F:hydrolase activity, acting on carbon-nitrogen (but not peptide) bonds"/>
    <property type="evidence" value="ECO:0007669"/>
    <property type="project" value="InterPro"/>
</dbReference>
<protein>
    <submittedName>
        <fullName evidence="3">Polysaccharide deacetylase</fullName>
    </submittedName>
</protein>
<feature type="transmembrane region" description="Helical" evidence="1">
    <location>
        <begin position="7"/>
        <end position="26"/>
    </location>
</feature>
<dbReference type="OrthoDB" id="9812065at2"/>
<evidence type="ECO:0000313" key="4">
    <source>
        <dbReference type="Proteomes" id="UP000030437"/>
    </source>
</evidence>
<dbReference type="CDD" id="cd10959">
    <property type="entry name" value="CE4_NodB_like_3"/>
    <property type="match status" value="1"/>
</dbReference>
<dbReference type="SUPFAM" id="SSF88713">
    <property type="entry name" value="Glycoside hydrolase/deacetylase"/>
    <property type="match status" value="1"/>
</dbReference>